<organism evidence="2 3">
    <name type="scientific">Lottia gigantea</name>
    <name type="common">Giant owl limpet</name>
    <dbReference type="NCBI Taxonomy" id="225164"/>
    <lineage>
        <taxon>Eukaryota</taxon>
        <taxon>Metazoa</taxon>
        <taxon>Spiralia</taxon>
        <taxon>Lophotrochozoa</taxon>
        <taxon>Mollusca</taxon>
        <taxon>Gastropoda</taxon>
        <taxon>Patellogastropoda</taxon>
        <taxon>Lottioidea</taxon>
        <taxon>Lottiidae</taxon>
        <taxon>Lottia</taxon>
    </lineage>
</organism>
<dbReference type="Pfam" id="PF05768">
    <property type="entry name" value="Glrx-like"/>
    <property type="match status" value="1"/>
</dbReference>
<dbReference type="HOGENOM" id="CLU_125054_0_1_1"/>
<proteinExistence type="inferred from homology"/>
<dbReference type="OMA" id="QYLMKHG"/>
<dbReference type="InterPro" id="IPR036249">
    <property type="entry name" value="Thioredoxin-like_sf"/>
</dbReference>
<comment type="similarity">
    <text evidence="1">Belongs to the glutaredoxin family.</text>
</comment>
<name>V4BI77_LOTGI</name>
<dbReference type="Proteomes" id="UP000030746">
    <property type="component" value="Unassembled WGS sequence"/>
</dbReference>
<protein>
    <recommendedName>
        <fullName evidence="1">Glutaredoxin-like protein</fullName>
    </recommendedName>
</protein>
<dbReference type="KEGG" id="lgi:LOTGIDRAFT_152507"/>
<dbReference type="RefSeq" id="XP_009044187.1">
    <property type="nucleotide sequence ID" value="XM_009045939.1"/>
</dbReference>
<dbReference type="OrthoDB" id="429967at2759"/>
<dbReference type="SUPFAM" id="SSF52833">
    <property type="entry name" value="Thioredoxin-like"/>
    <property type="match status" value="1"/>
</dbReference>
<evidence type="ECO:0000256" key="1">
    <source>
        <dbReference type="RuleBase" id="RU363082"/>
    </source>
</evidence>
<keyword evidence="1" id="KW-0249">Electron transport</keyword>
<dbReference type="CTD" id="20235694"/>
<dbReference type="Gene3D" id="3.40.30.10">
    <property type="entry name" value="Glutaredoxin"/>
    <property type="match status" value="1"/>
</dbReference>
<dbReference type="STRING" id="225164.V4BI77"/>
<dbReference type="InterPro" id="IPR008554">
    <property type="entry name" value="Glutaredoxin-like"/>
</dbReference>
<dbReference type="InterPro" id="IPR052565">
    <property type="entry name" value="Glutaredoxin-like_YDR286C"/>
</dbReference>
<gene>
    <name evidence="2" type="ORF">LOTGIDRAFT_152507</name>
</gene>
<evidence type="ECO:0000313" key="3">
    <source>
        <dbReference type="Proteomes" id="UP000030746"/>
    </source>
</evidence>
<keyword evidence="1" id="KW-0813">Transport</keyword>
<accession>V4BI77</accession>
<sequence length="119" mass="14242">MSAMIPKSRLFTKYPRTYLQNYIGLYSNQLSKLPTLTLYTKDPCPLCDEAKEKLKPFEHRYIFEQVDITAEGNETFHKLYRYDIPVFHFNGEFLMKHRADTDFMEKVLKDYEKKISNKS</sequence>
<dbReference type="EMBL" id="KB199650">
    <property type="protein sequence ID" value="ESP05642.1"/>
    <property type="molecule type" value="Genomic_DNA"/>
</dbReference>
<keyword evidence="3" id="KW-1185">Reference proteome</keyword>
<reference evidence="2 3" key="1">
    <citation type="journal article" date="2013" name="Nature">
        <title>Insights into bilaterian evolution from three spiralian genomes.</title>
        <authorList>
            <person name="Simakov O."/>
            <person name="Marletaz F."/>
            <person name="Cho S.J."/>
            <person name="Edsinger-Gonzales E."/>
            <person name="Havlak P."/>
            <person name="Hellsten U."/>
            <person name="Kuo D.H."/>
            <person name="Larsson T."/>
            <person name="Lv J."/>
            <person name="Arendt D."/>
            <person name="Savage R."/>
            <person name="Osoegawa K."/>
            <person name="de Jong P."/>
            <person name="Grimwood J."/>
            <person name="Chapman J.A."/>
            <person name="Shapiro H."/>
            <person name="Aerts A."/>
            <person name="Otillar R.P."/>
            <person name="Terry A.Y."/>
            <person name="Boore J.L."/>
            <person name="Grigoriev I.V."/>
            <person name="Lindberg D.R."/>
            <person name="Seaver E.C."/>
            <person name="Weisblat D.A."/>
            <person name="Putnam N.H."/>
            <person name="Rokhsar D.S."/>
        </authorList>
    </citation>
    <scope>NUCLEOTIDE SEQUENCE [LARGE SCALE GENOMIC DNA]</scope>
</reference>
<dbReference type="PANTHER" id="PTHR33558">
    <property type="entry name" value="GLUTAREDOXIN-LIKE PROTEIN C5ORF63 HOMOLOG"/>
    <property type="match status" value="1"/>
</dbReference>
<dbReference type="PANTHER" id="PTHR33558:SF1">
    <property type="entry name" value="GLUTAREDOXIN-LIKE PROTEIN C5ORF63 HOMOLOG"/>
    <property type="match status" value="1"/>
</dbReference>
<dbReference type="GeneID" id="20235694"/>
<dbReference type="AlphaFoldDB" id="V4BI77"/>
<evidence type="ECO:0000313" key="2">
    <source>
        <dbReference type="EMBL" id="ESP05642.1"/>
    </source>
</evidence>